<sequence>MNGQIDWAELFFSAEGRAARTPSLVAAAILIAVAALYEAIVGPTLHWLTGWLAYPALFYCGACVLSKRLHDRGRSGWWAAAILFATLAVWPHPNGFFNFLFVLVLIWAAVELGVLAGEPGTNRYGPNPLRPVAAAA</sequence>
<dbReference type="PANTHER" id="PTHR34980">
    <property type="entry name" value="INNER MEMBRANE PROTEIN-RELATED-RELATED"/>
    <property type="match status" value="1"/>
</dbReference>
<feature type="transmembrane region" description="Helical" evidence="1">
    <location>
        <begin position="21"/>
        <end position="40"/>
    </location>
</feature>
<keyword evidence="1" id="KW-0812">Transmembrane</keyword>
<feature type="transmembrane region" description="Helical" evidence="1">
    <location>
        <begin position="99"/>
        <end position="117"/>
    </location>
</feature>
<comment type="caution">
    <text evidence="2">The sequence shown here is derived from an EMBL/GenBank/DDBJ whole genome shotgun (WGS) entry which is preliminary data.</text>
</comment>
<dbReference type="InterPro" id="IPR008523">
    <property type="entry name" value="DUF805"/>
</dbReference>
<gene>
    <name evidence="2" type="ORF">DJ021_18065</name>
</gene>
<dbReference type="GO" id="GO:0005886">
    <property type="term" value="C:plasma membrane"/>
    <property type="evidence" value="ECO:0007669"/>
    <property type="project" value="TreeGrafter"/>
</dbReference>
<protein>
    <submittedName>
        <fullName evidence="2">DUF805 domain-containing protein</fullName>
    </submittedName>
</protein>
<evidence type="ECO:0000313" key="2">
    <source>
        <dbReference type="EMBL" id="RAK61568.1"/>
    </source>
</evidence>
<accession>A0A328B961</accession>
<proteinExistence type="predicted"/>
<dbReference type="RefSeq" id="WP_111458858.1">
    <property type="nucleotide sequence ID" value="NZ_QFYP01000001.1"/>
</dbReference>
<dbReference type="AlphaFoldDB" id="A0A328B961"/>
<feature type="transmembrane region" description="Helical" evidence="1">
    <location>
        <begin position="46"/>
        <end position="65"/>
    </location>
</feature>
<dbReference type="PANTHER" id="PTHR34980:SF3">
    <property type="entry name" value="BLR8105 PROTEIN"/>
    <property type="match status" value="1"/>
</dbReference>
<dbReference type="OrthoDB" id="9812349at2"/>
<keyword evidence="1" id="KW-0472">Membrane</keyword>
<feature type="transmembrane region" description="Helical" evidence="1">
    <location>
        <begin position="77"/>
        <end position="93"/>
    </location>
</feature>
<organism evidence="2 3">
    <name type="scientific">Phenylobacterium hankyongense</name>
    <dbReference type="NCBI Taxonomy" id="1813876"/>
    <lineage>
        <taxon>Bacteria</taxon>
        <taxon>Pseudomonadati</taxon>
        <taxon>Pseudomonadota</taxon>
        <taxon>Alphaproteobacteria</taxon>
        <taxon>Caulobacterales</taxon>
        <taxon>Caulobacteraceae</taxon>
        <taxon>Phenylobacterium</taxon>
    </lineage>
</organism>
<keyword evidence="3" id="KW-1185">Reference proteome</keyword>
<dbReference type="EMBL" id="QFYP01000001">
    <property type="protein sequence ID" value="RAK61568.1"/>
    <property type="molecule type" value="Genomic_DNA"/>
</dbReference>
<evidence type="ECO:0000313" key="3">
    <source>
        <dbReference type="Proteomes" id="UP000249842"/>
    </source>
</evidence>
<name>A0A328B961_9CAUL</name>
<evidence type="ECO:0000256" key="1">
    <source>
        <dbReference type="SAM" id="Phobius"/>
    </source>
</evidence>
<dbReference type="Pfam" id="PF05656">
    <property type="entry name" value="DUF805"/>
    <property type="match status" value="1"/>
</dbReference>
<dbReference type="Proteomes" id="UP000249842">
    <property type="component" value="Unassembled WGS sequence"/>
</dbReference>
<keyword evidence="1" id="KW-1133">Transmembrane helix</keyword>
<reference evidence="3" key="1">
    <citation type="submission" date="2018-05" db="EMBL/GenBank/DDBJ databases">
        <authorList>
            <person name="Li X."/>
        </authorList>
    </citation>
    <scope>NUCLEOTIDE SEQUENCE [LARGE SCALE GENOMIC DNA]</scope>
    <source>
        <strain evidence="3">HKS-05</strain>
    </source>
</reference>